<name>A0A0C9YST4_9AGAM</name>
<proteinExistence type="predicted"/>
<dbReference type="OrthoDB" id="2692749at2759"/>
<evidence type="ECO:0000313" key="1">
    <source>
        <dbReference type="EMBL" id="KIK17029.1"/>
    </source>
</evidence>
<gene>
    <name evidence="1" type="ORF">PISMIDRAFT_685767</name>
</gene>
<reference evidence="2" key="2">
    <citation type="submission" date="2015-01" db="EMBL/GenBank/DDBJ databases">
        <title>Evolutionary Origins and Diversification of the Mycorrhizal Mutualists.</title>
        <authorList>
            <consortium name="DOE Joint Genome Institute"/>
            <consortium name="Mycorrhizal Genomics Consortium"/>
            <person name="Kohler A."/>
            <person name="Kuo A."/>
            <person name="Nagy L.G."/>
            <person name="Floudas D."/>
            <person name="Copeland A."/>
            <person name="Barry K.W."/>
            <person name="Cichocki N."/>
            <person name="Veneault-Fourrey C."/>
            <person name="LaButti K."/>
            <person name="Lindquist E.A."/>
            <person name="Lipzen A."/>
            <person name="Lundell T."/>
            <person name="Morin E."/>
            <person name="Murat C."/>
            <person name="Riley R."/>
            <person name="Ohm R."/>
            <person name="Sun H."/>
            <person name="Tunlid A."/>
            <person name="Henrissat B."/>
            <person name="Grigoriev I.V."/>
            <person name="Hibbett D.S."/>
            <person name="Martin F."/>
        </authorList>
    </citation>
    <scope>NUCLEOTIDE SEQUENCE [LARGE SCALE GENOMIC DNA]</scope>
    <source>
        <strain evidence="2">441</strain>
    </source>
</reference>
<dbReference type="HOGENOM" id="CLU_141770_0_0_1"/>
<reference evidence="1 2" key="1">
    <citation type="submission" date="2014-04" db="EMBL/GenBank/DDBJ databases">
        <authorList>
            <consortium name="DOE Joint Genome Institute"/>
            <person name="Kuo A."/>
            <person name="Kohler A."/>
            <person name="Costa M.D."/>
            <person name="Nagy L.G."/>
            <person name="Floudas D."/>
            <person name="Copeland A."/>
            <person name="Barry K.W."/>
            <person name="Cichocki N."/>
            <person name="Veneault-Fourrey C."/>
            <person name="LaButti K."/>
            <person name="Lindquist E.A."/>
            <person name="Lipzen A."/>
            <person name="Lundell T."/>
            <person name="Morin E."/>
            <person name="Murat C."/>
            <person name="Sun H."/>
            <person name="Tunlid A."/>
            <person name="Henrissat B."/>
            <person name="Grigoriev I.V."/>
            <person name="Hibbett D.S."/>
            <person name="Martin F."/>
            <person name="Nordberg H.P."/>
            <person name="Cantor M.N."/>
            <person name="Hua S.X."/>
        </authorList>
    </citation>
    <scope>NUCLEOTIDE SEQUENCE [LARGE SCALE GENOMIC DNA]</scope>
    <source>
        <strain evidence="1 2">441</strain>
    </source>
</reference>
<dbReference type="AlphaFoldDB" id="A0A0C9YST4"/>
<evidence type="ECO:0000313" key="2">
    <source>
        <dbReference type="Proteomes" id="UP000054018"/>
    </source>
</evidence>
<dbReference type="EMBL" id="KN833840">
    <property type="protein sequence ID" value="KIK17029.1"/>
    <property type="molecule type" value="Genomic_DNA"/>
</dbReference>
<keyword evidence="2" id="KW-1185">Reference proteome</keyword>
<dbReference type="Proteomes" id="UP000054018">
    <property type="component" value="Unassembled WGS sequence"/>
</dbReference>
<protein>
    <submittedName>
        <fullName evidence="1">Uncharacterized protein</fullName>
    </submittedName>
</protein>
<organism evidence="1 2">
    <name type="scientific">Pisolithus microcarpus 441</name>
    <dbReference type="NCBI Taxonomy" id="765257"/>
    <lineage>
        <taxon>Eukaryota</taxon>
        <taxon>Fungi</taxon>
        <taxon>Dikarya</taxon>
        <taxon>Basidiomycota</taxon>
        <taxon>Agaricomycotina</taxon>
        <taxon>Agaricomycetes</taxon>
        <taxon>Agaricomycetidae</taxon>
        <taxon>Boletales</taxon>
        <taxon>Sclerodermatineae</taxon>
        <taxon>Pisolithaceae</taxon>
        <taxon>Pisolithus</taxon>
    </lineage>
</organism>
<accession>A0A0C9YST4</accession>
<sequence>MPAYQAVVSPANHYPRGHRIRAIAGCLEGMRRYLRGRRWLGSIVRATMSYFENCNSLQHYDGGINPISYTLGEALGTTDDQNKRNQYENCPPLRCQCLGPNDILCEQVITCYSAPEHLRAVHGIKDAARNVPIHCPWVGCNQQVLRHNFLRHVRETHLKHNRNNGHSAS</sequence>